<dbReference type="GO" id="GO:0016853">
    <property type="term" value="F:isomerase activity"/>
    <property type="evidence" value="ECO:0007669"/>
    <property type="project" value="UniProtKB-KW"/>
</dbReference>
<dbReference type="InterPro" id="IPR036237">
    <property type="entry name" value="Xyl_isomerase-like_sf"/>
</dbReference>
<dbReference type="PANTHER" id="PTHR12110">
    <property type="entry name" value="HYDROXYPYRUVATE ISOMERASE"/>
    <property type="match status" value="1"/>
</dbReference>
<dbReference type="InterPro" id="IPR013022">
    <property type="entry name" value="Xyl_isomerase-like_TIM-brl"/>
</dbReference>
<keyword evidence="2" id="KW-0413">Isomerase</keyword>
<dbReference type="Gene3D" id="3.20.20.150">
    <property type="entry name" value="Divalent-metal-dependent TIM barrel enzymes"/>
    <property type="match status" value="1"/>
</dbReference>
<dbReference type="Proteomes" id="UP000501253">
    <property type="component" value="Chromosome"/>
</dbReference>
<dbReference type="AlphaFoldDB" id="A0A6H1WQW5"/>
<name>A0A6H1WQW5_9BACT</name>
<evidence type="ECO:0000259" key="1">
    <source>
        <dbReference type="Pfam" id="PF01261"/>
    </source>
</evidence>
<dbReference type="KEGG" id="tmai:FVE67_01550"/>
<dbReference type="RefSeq" id="WP_168718922.1">
    <property type="nucleotide sequence ID" value="NZ_CP042909.1"/>
</dbReference>
<keyword evidence="3" id="KW-1185">Reference proteome</keyword>
<dbReference type="SUPFAM" id="SSF51658">
    <property type="entry name" value="Xylose isomerase-like"/>
    <property type="match status" value="1"/>
</dbReference>
<organism evidence="2 3">
    <name type="scientific">Thermosulfurimonas marina</name>
    <dbReference type="NCBI Taxonomy" id="2047767"/>
    <lineage>
        <taxon>Bacteria</taxon>
        <taxon>Pseudomonadati</taxon>
        <taxon>Thermodesulfobacteriota</taxon>
        <taxon>Thermodesulfobacteria</taxon>
        <taxon>Thermodesulfobacteriales</taxon>
        <taxon>Thermodesulfobacteriaceae</taxon>
        <taxon>Thermosulfurimonas</taxon>
    </lineage>
</organism>
<feature type="domain" description="Xylose isomerase-like TIM barrel" evidence="1">
    <location>
        <begin position="39"/>
        <end position="252"/>
    </location>
</feature>
<proteinExistence type="predicted"/>
<gene>
    <name evidence="2" type="ORF">FVE67_01550</name>
</gene>
<accession>A0A6H1WQW5</accession>
<reference evidence="2 3" key="1">
    <citation type="submission" date="2019-08" db="EMBL/GenBank/DDBJ databases">
        <title>Complete genome sequence of Thermosulfurimonas marina SU872T, an anaerobic thermophilic chemolithoautotrophic bacterium isolated from a shallow marine hydrothermal vent.</title>
        <authorList>
            <person name="Allioux M."/>
            <person name="Jebbar M."/>
            <person name="Slobodkina G."/>
            <person name="Slobodkin A."/>
            <person name="Moalic Y."/>
            <person name="Frolova A."/>
            <person name="Shao Z."/>
            <person name="Alain K."/>
        </authorList>
    </citation>
    <scope>NUCLEOTIDE SEQUENCE [LARGE SCALE GENOMIC DNA]</scope>
    <source>
        <strain evidence="2 3">SU872</strain>
    </source>
</reference>
<dbReference type="Pfam" id="PF01261">
    <property type="entry name" value="AP_endonuc_2"/>
    <property type="match status" value="1"/>
</dbReference>
<sequence>MKTWAVFVSVPFDLLREKYLSLVLERRLPVEVSLDREALDQFSFQDFAQVAQGLQEAGLPCTVHAPFCDLSPGALDALVRQASLRRLREALRVAALFAPQAVVLHSGYHPGYHREILDRWRNRLYESLEVLLSEAEELGLKILLENVFEPSAEVLRPIFERFPPLGWCFDPGHAYAFARTTWRDWLPVLHPYLGEIHLHDNRGDWDEHLALGKGKIPFPEIFGFLKEKGRLPLLTLEAHREEDVEPGLAYLRGLLGRDPAA</sequence>
<dbReference type="InterPro" id="IPR050312">
    <property type="entry name" value="IolE/XylAMocC-like"/>
</dbReference>
<protein>
    <submittedName>
        <fullName evidence="2">Sugar phosphate isomerase/epimerase</fullName>
    </submittedName>
</protein>
<dbReference type="PANTHER" id="PTHR12110:SF21">
    <property type="entry name" value="XYLOSE ISOMERASE-LIKE TIM BARREL DOMAIN-CONTAINING PROTEIN"/>
    <property type="match status" value="1"/>
</dbReference>
<dbReference type="EMBL" id="CP042909">
    <property type="protein sequence ID" value="QJA05558.1"/>
    <property type="molecule type" value="Genomic_DNA"/>
</dbReference>
<evidence type="ECO:0000313" key="2">
    <source>
        <dbReference type="EMBL" id="QJA05558.1"/>
    </source>
</evidence>
<evidence type="ECO:0000313" key="3">
    <source>
        <dbReference type="Proteomes" id="UP000501253"/>
    </source>
</evidence>